<evidence type="ECO:0000313" key="1">
    <source>
        <dbReference type="EMBL" id="KAJ0172378.1"/>
    </source>
</evidence>
<evidence type="ECO:0000313" key="2">
    <source>
        <dbReference type="Proteomes" id="UP000824533"/>
    </source>
</evidence>
<dbReference type="Proteomes" id="UP000824533">
    <property type="component" value="Linkage Group LG22"/>
</dbReference>
<organism evidence="1 2">
    <name type="scientific">Dendrolimus kikuchii</name>
    <dbReference type="NCBI Taxonomy" id="765133"/>
    <lineage>
        <taxon>Eukaryota</taxon>
        <taxon>Metazoa</taxon>
        <taxon>Ecdysozoa</taxon>
        <taxon>Arthropoda</taxon>
        <taxon>Hexapoda</taxon>
        <taxon>Insecta</taxon>
        <taxon>Pterygota</taxon>
        <taxon>Neoptera</taxon>
        <taxon>Endopterygota</taxon>
        <taxon>Lepidoptera</taxon>
        <taxon>Glossata</taxon>
        <taxon>Ditrysia</taxon>
        <taxon>Bombycoidea</taxon>
        <taxon>Lasiocampidae</taxon>
        <taxon>Dendrolimus</taxon>
    </lineage>
</organism>
<protein>
    <submittedName>
        <fullName evidence="1">Uncharacterized protein</fullName>
    </submittedName>
</protein>
<proteinExistence type="predicted"/>
<accession>A0ACC1CLH0</accession>
<dbReference type="EMBL" id="CM034408">
    <property type="protein sequence ID" value="KAJ0172378.1"/>
    <property type="molecule type" value="Genomic_DNA"/>
</dbReference>
<gene>
    <name evidence="1" type="ORF">K1T71_012351</name>
</gene>
<sequence>MPGKIKVKVLAGRNLPVMDRASDTTDAFVEIKFGGVTHKTDVCRKSLNPHWNSTEWYRFEVDESELQDEPLQLRLMDHDTYSANDAIGKVVISLAPLLAREINNVKSPMIPPGYRATAVHGFVEELVVNDDPEYQWIDKIRTPRASNEARQVAFIKLGNQVQRLVGLKATELGANAVVGYQQDFDLEGEAGVVARAIGTAVSISPVPVPSQPVNMPPCTQQQLKKYLDILAVDSDNVTDLNEYYQTHQEELQRLVTILNPNAPSFLDETENIEEDDEKSLNQTRQSSITSYTGNLSLYQDYYASQKSLKHITEDQSDLNRLLNKGDDCDSDSSGPLQKIKKLKTNLFSRKFRSRKSEKQDDSISIKSNSSDTSRISLTDIKNEFKKFKKLKKIKIRKPFVNKEEEGEGMASVLARSVIHAHTSLACIAETQDSEHSPCSTMRRTSESEPTINLSDEDRPRKISTEQSADIKHDDNVNKAPEIRCSSLTNLSTEGIEPVLSKLSESCPTTPMVDRSENLLKLPGDVGYFGSVSSALSADSSEVYSSSDEDDESSEIKSDAEKSVETTSSVVSQVLRHEVDQSFIAQMDKKLSILESVTPDLNEIAQQDISGFPELETIPSEKNTVERTCDLEAIEINSQELGKKRENESHASNNHLTVPDFEIIKNETDETNITREAHESSSSKTGSMSPPIRPNVNYIKLHNPFTHKKAAKSVSAPSSPTEKHGFVYRSSKRIKRGLSKLSKSSMIKSLSHYSLLPKKKQEKTFSKSGSFSDVPSKAPSDTVLGSLFMSYSDLLSLDKESLSPNKLHKSDEFGHKKVSMYIGSEPASRASFSGSTFPFHSKEEHEYHKKDKYGLKPTGLVHTAMETILIDKVQSLLIPTSPEPTASNKFFADVSERLEKVEDSRNRDCSNFDKARSLPPEMPRNFIVKKDDDSHKAVKLNSPECSGLIHTAMQTMLLDKAQTLIPEKSEIVIPKQRPHNVRTDETKNGTPESSGMVHTAMETMLMDKVQSLINPTVSQVVIPPVHEGNNQDTVIKTELKQAVENKRRICESPPIPSKGLVHTAMETMLLEKAQSILPKTPEFIETEPSFESREIHKVEPKSQSLIHTAMESSLIDKAHSVIPETAKPIQFKEDHNVLERRGSKSFLKKPKIVKTAMEKVHNLLGPMSPDLVVEKAKKFFDDGKEEKHSLVHTAMETMLMEKVQALIVAEPESGSHKKLSNITPETTPMPKPADTKTNTSMIMENKRDISENTQLEIVLYDDIEKPINDLTTTTPTEFISEATSKNVETFSPKEVANNANASTVVLKDDIKNEPQSLDQTAMPSNLIDKIQTLSHSDSTSIADPKAKITQKPSDSVEFRETTFSTKPRIVSEKLKAKPAKTSAEKKDKVLTRQDSIHSSSNESLEDAAPEMSNNPLTSDITKPIITVQVTSHLETIPSLPESIEQDSVDVDETNKASVCDNLHAVCGVDREKEREKEKEKERGSPRHARHESYGSRMEPVVHTQNSSLNASSTPLGIHRRSSDSDLSVTPKGGSLNTSAGNVGSGGGAILRPSMNSNNLDMLEYPFLTMTEYPPEFIVHIGGTVCARSVKLVDGGGESAARAAWWAELRTELRAHARALRCNAVIAYTDTAAICEDVCVLSASGTAAVINLDCDFNADLEPPLTVANSTKTALEELESDSCSIAHVPYSPGAGPYRAELMTCGGCRRARVPAVLLATCAKPNRLISYAKAVTLTAVAARVRRAPPTSEPGARDISDQLPFLEYELHKLLLAKLRMQGANALFSLQTQISVGERCVMALASGTAVRLAALPPPTPPRIKASENDKDALEIQRALWESFNANKAANGYDIGGTDHSANGVLPEVEGEDPPVLDLCADKDACVLELDEAEDVETARALAARQVNIQVYASNLKATTGAPPHAFAQVWRARLALGGQGGACASAERLVSRALHGVAYKLRRLTPYAVVSPRFQLELPEDEIQLVVSGAAIPLQDPLKVETLHLDSNISTGTHANGTGDADDEIFTLDEEQLVKGSQHSMEQVDEKNTNNGQVPTAVSLTTLCHINGSRLVRRVCALRLLFVRETTTVRELGGLSGFLHTFTCEVLAIVRAYTAALGGNALTSFYVTQLMLQDNAHKNQGQCLLSVGGDVVHITY</sequence>
<name>A0ACC1CLH0_9NEOP</name>
<comment type="caution">
    <text evidence="1">The sequence shown here is derived from an EMBL/GenBank/DDBJ whole genome shotgun (WGS) entry which is preliminary data.</text>
</comment>
<reference evidence="1 2" key="1">
    <citation type="journal article" date="2021" name="Front. Genet.">
        <title>Chromosome-Level Genome Assembly Reveals Significant Gene Expansion in the Toll and IMD Signaling Pathways of Dendrolimus kikuchii.</title>
        <authorList>
            <person name="Zhou J."/>
            <person name="Wu P."/>
            <person name="Xiong Z."/>
            <person name="Liu N."/>
            <person name="Zhao N."/>
            <person name="Ji M."/>
            <person name="Qiu Y."/>
            <person name="Yang B."/>
        </authorList>
    </citation>
    <scope>NUCLEOTIDE SEQUENCE [LARGE SCALE GENOMIC DNA]</scope>
    <source>
        <strain evidence="1">Ann1</strain>
    </source>
</reference>
<keyword evidence="2" id="KW-1185">Reference proteome</keyword>